<dbReference type="EMBL" id="CM009757">
    <property type="protein sequence ID" value="PUZ43269.1"/>
    <property type="molecule type" value="Genomic_DNA"/>
</dbReference>
<sequence>MAELVRVLAASPSAVISPCLRPLHVRFAWARSRHVIVDCNAGDGGGAAAARHGREIEEAGLTESERESAAPASRAPTVVVLSHHEGGMLQKFLRGLFSLWSWDHVFPKYKSEIISRKICQMMKSYTVSHSDAFN</sequence>
<dbReference type="STRING" id="1504633.A0A2T7CIV0"/>
<feature type="region of interest" description="Disordered" evidence="1">
    <location>
        <begin position="45"/>
        <end position="73"/>
    </location>
</feature>
<evidence type="ECO:0000313" key="3">
    <source>
        <dbReference type="Proteomes" id="UP000244336"/>
    </source>
</evidence>
<proteinExistence type="predicted"/>
<organism evidence="2 3">
    <name type="scientific">Panicum hallii var. hallii</name>
    <dbReference type="NCBI Taxonomy" id="1504633"/>
    <lineage>
        <taxon>Eukaryota</taxon>
        <taxon>Viridiplantae</taxon>
        <taxon>Streptophyta</taxon>
        <taxon>Embryophyta</taxon>
        <taxon>Tracheophyta</taxon>
        <taxon>Spermatophyta</taxon>
        <taxon>Magnoliopsida</taxon>
        <taxon>Liliopsida</taxon>
        <taxon>Poales</taxon>
        <taxon>Poaceae</taxon>
        <taxon>PACMAD clade</taxon>
        <taxon>Panicoideae</taxon>
        <taxon>Panicodae</taxon>
        <taxon>Paniceae</taxon>
        <taxon>Panicinae</taxon>
        <taxon>Panicum</taxon>
        <taxon>Panicum sect. Panicum</taxon>
    </lineage>
</organism>
<evidence type="ECO:0000313" key="2">
    <source>
        <dbReference type="EMBL" id="PUZ43269.1"/>
    </source>
</evidence>
<accession>A0A2T7CIV0</accession>
<dbReference type="OrthoDB" id="10618255at2759"/>
<keyword evidence="3" id="KW-1185">Reference proteome</keyword>
<feature type="compositionally biased region" description="Basic and acidic residues" evidence="1">
    <location>
        <begin position="52"/>
        <end position="68"/>
    </location>
</feature>
<evidence type="ECO:0000256" key="1">
    <source>
        <dbReference type="SAM" id="MobiDB-lite"/>
    </source>
</evidence>
<dbReference type="Proteomes" id="UP000244336">
    <property type="component" value="Chromosome 9"/>
</dbReference>
<protein>
    <submittedName>
        <fullName evidence="2">Uncharacterized protein</fullName>
    </submittedName>
</protein>
<reference evidence="2 3" key="1">
    <citation type="submission" date="2018-04" db="EMBL/GenBank/DDBJ databases">
        <title>WGS assembly of Panicum hallii var. hallii HAL2.</title>
        <authorList>
            <person name="Lovell J."/>
            <person name="Jenkins J."/>
            <person name="Lowry D."/>
            <person name="Mamidi S."/>
            <person name="Sreedasyam A."/>
            <person name="Weng X."/>
            <person name="Barry K."/>
            <person name="Bonette J."/>
            <person name="Campitelli B."/>
            <person name="Daum C."/>
            <person name="Gordon S."/>
            <person name="Gould B."/>
            <person name="Lipzen A."/>
            <person name="MacQueen A."/>
            <person name="Palacio-Mejia J."/>
            <person name="Plott C."/>
            <person name="Shakirov E."/>
            <person name="Shu S."/>
            <person name="Yoshinaga Y."/>
            <person name="Zane M."/>
            <person name="Rokhsar D."/>
            <person name="Grimwood J."/>
            <person name="Schmutz J."/>
            <person name="Juenger T."/>
        </authorList>
    </citation>
    <scope>NUCLEOTIDE SEQUENCE [LARGE SCALE GENOMIC DNA]</scope>
    <source>
        <strain evidence="3">cv. HAL2</strain>
    </source>
</reference>
<gene>
    <name evidence="2" type="ORF">GQ55_9G648800</name>
</gene>
<dbReference type="Gramene" id="PUZ43269">
    <property type="protein sequence ID" value="PUZ43269"/>
    <property type="gene ID" value="GQ55_9G648800"/>
</dbReference>
<dbReference type="AlphaFoldDB" id="A0A2T7CIV0"/>
<name>A0A2T7CIV0_9POAL</name>